<evidence type="ECO:0000313" key="2">
    <source>
        <dbReference type="EMBL" id="CAA9551031.1"/>
    </source>
</evidence>
<feature type="region of interest" description="Disordered" evidence="1">
    <location>
        <begin position="23"/>
        <end position="56"/>
    </location>
</feature>
<evidence type="ECO:0000256" key="1">
    <source>
        <dbReference type="SAM" id="MobiDB-lite"/>
    </source>
</evidence>
<sequence>AVVPAVAVRDRCGGCCDHRAQGLGGLHASVPDRNRDSRLRRGLLPPVSRPPAPRAG</sequence>
<feature type="non-terminal residue" evidence="2">
    <location>
        <position position="56"/>
    </location>
</feature>
<feature type="compositionally biased region" description="Pro residues" evidence="1">
    <location>
        <begin position="47"/>
        <end position="56"/>
    </location>
</feature>
<dbReference type="EMBL" id="CADCWJ010000206">
    <property type="protein sequence ID" value="CAA9551031.1"/>
    <property type="molecule type" value="Genomic_DNA"/>
</dbReference>
<feature type="non-terminal residue" evidence="2">
    <location>
        <position position="1"/>
    </location>
</feature>
<feature type="compositionally biased region" description="Basic and acidic residues" evidence="1">
    <location>
        <begin position="30"/>
        <end position="39"/>
    </location>
</feature>
<organism evidence="2">
    <name type="scientific">uncultured Thermomicrobiales bacterium</name>
    <dbReference type="NCBI Taxonomy" id="1645740"/>
    <lineage>
        <taxon>Bacteria</taxon>
        <taxon>Pseudomonadati</taxon>
        <taxon>Thermomicrobiota</taxon>
        <taxon>Thermomicrobia</taxon>
        <taxon>Thermomicrobiales</taxon>
        <taxon>environmental samples</taxon>
    </lineage>
</organism>
<proteinExistence type="predicted"/>
<gene>
    <name evidence="2" type="ORF">AVDCRST_MAG87-865</name>
</gene>
<accession>A0A6J4UM76</accession>
<reference evidence="2" key="1">
    <citation type="submission" date="2020-02" db="EMBL/GenBank/DDBJ databases">
        <authorList>
            <person name="Meier V. D."/>
        </authorList>
    </citation>
    <scope>NUCLEOTIDE SEQUENCE</scope>
    <source>
        <strain evidence="2">AVDCRST_MAG87</strain>
    </source>
</reference>
<name>A0A6J4UM76_9BACT</name>
<protein>
    <submittedName>
        <fullName evidence="2">Small multidrug resistance family (SMR) protein</fullName>
    </submittedName>
</protein>
<dbReference type="AlphaFoldDB" id="A0A6J4UM76"/>